<dbReference type="PROSITE" id="PS01360">
    <property type="entry name" value="ZF_MYND_1"/>
    <property type="match status" value="1"/>
</dbReference>
<dbReference type="InterPro" id="IPR043502">
    <property type="entry name" value="DNA/RNA_pol_sf"/>
</dbReference>
<gene>
    <name evidence="13" type="ORF">PACLA_8A054130</name>
</gene>
<evidence type="ECO:0000259" key="12">
    <source>
        <dbReference type="PROSITE" id="PS50865"/>
    </source>
</evidence>
<name>A0A6S7IYI2_PARCT</name>
<evidence type="ECO:0000256" key="9">
    <source>
        <dbReference type="ARBA" id="ARBA00022918"/>
    </source>
</evidence>
<evidence type="ECO:0000256" key="2">
    <source>
        <dbReference type="ARBA" id="ARBA00022695"/>
    </source>
</evidence>
<evidence type="ECO:0000256" key="5">
    <source>
        <dbReference type="ARBA" id="ARBA00022759"/>
    </source>
</evidence>
<keyword evidence="6 10" id="KW-0863">Zinc-finger</keyword>
<feature type="non-terminal residue" evidence="13">
    <location>
        <position position="1023"/>
    </location>
</feature>
<dbReference type="GO" id="GO:0004519">
    <property type="term" value="F:endonuclease activity"/>
    <property type="evidence" value="ECO:0007669"/>
    <property type="project" value="UniProtKB-KW"/>
</dbReference>
<dbReference type="FunFam" id="3.10.20.370:FF:000001">
    <property type="entry name" value="Retrovirus-related Pol polyprotein from transposon 17.6-like protein"/>
    <property type="match status" value="1"/>
</dbReference>
<dbReference type="GO" id="GO:0016787">
    <property type="term" value="F:hydrolase activity"/>
    <property type="evidence" value="ECO:0007669"/>
    <property type="project" value="UniProtKB-KW"/>
</dbReference>
<keyword evidence="7" id="KW-0378">Hydrolase</keyword>
<keyword evidence="2" id="KW-0548">Nucleotidyltransferase</keyword>
<evidence type="ECO:0000313" key="14">
    <source>
        <dbReference type="Proteomes" id="UP001152795"/>
    </source>
</evidence>
<dbReference type="InterPro" id="IPR041373">
    <property type="entry name" value="RT_RNaseH"/>
</dbReference>
<dbReference type="Gene3D" id="6.10.140.2220">
    <property type="match status" value="1"/>
</dbReference>
<dbReference type="PANTHER" id="PTHR37984">
    <property type="entry name" value="PROTEIN CBG26694"/>
    <property type="match status" value="1"/>
</dbReference>
<keyword evidence="9" id="KW-0695">RNA-directed DNA polymerase</keyword>
<dbReference type="Gene3D" id="3.10.20.370">
    <property type="match status" value="1"/>
</dbReference>
<protein>
    <submittedName>
        <fullName evidence="13">Retrovirus-related Pol poly from transposon 412</fullName>
    </submittedName>
</protein>
<evidence type="ECO:0000256" key="10">
    <source>
        <dbReference type="PROSITE-ProRule" id="PRU00134"/>
    </source>
</evidence>
<evidence type="ECO:0000313" key="13">
    <source>
        <dbReference type="EMBL" id="CAB4024486.1"/>
    </source>
</evidence>
<evidence type="ECO:0000256" key="6">
    <source>
        <dbReference type="ARBA" id="ARBA00022771"/>
    </source>
</evidence>
<keyword evidence="4" id="KW-0479">Metal-binding</keyword>
<keyword evidence="3" id="KW-0540">Nuclease</keyword>
<dbReference type="Gene3D" id="1.10.340.70">
    <property type="match status" value="1"/>
</dbReference>
<dbReference type="GO" id="GO:0003964">
    <property type="term" value="F:RNA-directed DNA polymerase activity"/>
    <property type="evidence" value="ECO:0007669"/>
    <property type="project" value="UniProtKB-KW"/>
</dbReference>
<accession>A0A6S7IYI2</accession>
<dbReference type="AlphaFoldDB" id="A0A6S7IYI2"/>
<dbReference type="PANTHER" id="PTHR37984:SF5">
    <property type="entry name" value="PROTEIN NYNRIN-LIKE"/>
    <property type="match status" value="1"/>
</dbReference>
<dbReference type="Pfam" id="PF17917">
    <property type="entry name" value="RT_RNaseH"/>
    <property type="match status" value="1"/>
</dbReference>
<keyword evidence="1" id="KW-0808">Transferase</keyword>
<proteinExistence type="predicted"/>
<evidence type="ECO:0000256" key="7">
    <source>
        <dbReference type="ARBA" id="ARBA00022801"/>
    </source>
</evidence>
<dbReference type="InterPro" id="IPR002893">
    <property type="entry name" value="Znf_MYND"/>
</dbReference>
<dbReference type="PROSITE" id="PS50865">
    <property type="entry name" value="ZF_MYND_2"/>
    <property type="match status" value="1"/>
</dbReference>
<organism evidence="13 14">
    <name type="scientific">Paramuricea clavata</name>
    <name type="common">Red gorgonian</name>
    <name type="synonym">Violescent sea-whip</name>
    <dbReference type="NCBI Taxonomy" id="317549"/>
    <lineage>
        <taxon>Eukaryota</taxon>
        <taxon>Metazoa</taxon>
        <taxon>Cnidaria</taxon>
        <taxon>Anthozoa</taxon>
        <taxon>Octocorallia</taxon>
        <taxon>Malacalcyonacea</taxon>
        <taxon>Plexauridae</taxon>
        <taxon>Paramuricea</taxon>
    </lineage>
</organism>
<feature type="domain" description="MYND-type" evidence="12">
    <location>
        <begin position="372"/>
        <end position="412"/>
    </location>
</feature>
<dbReference type="GO" id="GO:0008270">
    <property type="term" value="F:zinc ion binding"/>
    <property type="evidence" value="ECO:0007669"/>
    <property type="project" value="UniProtKB-KW"/>
</dbReference>
<evidence type="ECO:0000256" key="8">
    <source>
        <dbReference type="ARBA" id="ARBA00022833"/>
    </source>
</evidence>
<keyword evidence="8" id="KW-0862">Zinc</keyword>
<evidence type="ECO:0000256" key="11">
    <source>
        <dbReference type="SAM" id="MobiDB-lite"/>
    </source>
</evidence>
<dbReference type="SUPFAM" id="SSF144232">
    <property type="entry name" value="HIT/MYND zinc finger-like"/>
    <property type="match status" value="1"/>
</dbReference>
<evidence type="ECO:0000256" key="1">
    <source>
        <dbReference type="ARBA" id="ARBA00022679"/>
    </source>
</evidence>
<dbReference type="InterPro" id="IPR050951">
    <property type="entry name" value="Retrovirus_Pol_polyprotein"/>
</dbReference>
<sequence>MIFNHIDKELMDKNEEQRMLFLTEFRSRYFKSTEPKEKDVSESVPPVKQNAGQSQSTLQGMLESTSVFRRQFKIVGQIGQPNEKDKLSFTSLTRQIDTGVKQGYTEQEIVDGVIRAINGGIVLRSYVETYKDLSLERLRKILRNHYDVKSATELYQSLASICQGSKETPQEFLMRALDLRQKILFSSTQDQSEDTYENDHIQKLFLRTVETGLQDENVRVRVRGYLRNPTISDEELILQVNNAVSTENERVRKLRNQNRPKPAQVAEKAESQDKILKTLEALKVEVAQVKSQLKDINQETEQARLPNSPAPVDTRNQRRNMPPKCLQCQTSGNDKCSHCFICGKSWKEYFKLQEAASPGPEVAEKSLRFQRCSYCGKDDDQMTLYRCAQCKCIVYCSKNCQKRHWNDHRNNCKTLRDLTWACQNKTRSNNKTFTSHLTPSEHAKIAKLVGRRCTVKCSLNEFESTVLWDTGAQVSIVSKEMIEKHFPKNVIKNLSELINGELDLTAANGTRIAYSVTNDSLEYPILGYNVIEELIKPMNTSDIQSAHIATVQASFQGFDEKVLLELKTFKVNCRANTGTTVYRCTKRSIELNLYWTRIHQTVLEKLIDHLITPPVMAYPDYQKPYIVHTDASKDGLGAVLYQEQEETMRVIAYASRSLTNAEKNYHLHAGKLEFLALKWAITDHFRDYLYYAPEFTVYTDNNPLTYVLTSARLNATGLRWIGELADFKFNIRYRPGKLNGDADALSRMPMNIDDYMKTCSEDVNRDAFQATVCGAKVQVEQFQTPLLFPPEITRADVSLNQASINLKTAQNDDADIDRVITLKIANTYLSPHERKQESHTVQQLLREWNKLKVGTDGVLYRLAGTVRQVVLPGRLRQQVYKELHEEMGHLGSERVIDLARERFFWPHMKQDITHYVTKVCHCLKSRKPVRNQREPLHPIVTTAPFQMVYIDYLHLETSVGGYQYILVVMDHFTRGYTTTKVLSSRINFSLTWKKTLLSMLRSLPEKYKSRWRDHLQKVVHAFN</sequence>
<dbReference type="EMBL" id="CACRXK020013062">
    <property type="protein sequence ID" value="CAB4024486.1"/>
    <property type="molecule type" value="Genomic_DNA"/>
</dbReference>
<comment type="caution">
    <text evidence="13">The sequence shown here is derived from an EMBL/GenBank/DDBJ whole genome shotgun (WGS) entry which is preliminary data.</text>
</comment>
<dbReference type="InterPro" id="IPR021109">
    <property type="entry name" value="Peptidase_aspartic_dom_sf"/>
</dbReference>
<dbReference type="Proteomes" id="UP001152795">
    <property type="component" value="Unassembled WGS sequence"/>
</dbReference>
<dbReference type="OrthoDB" id="3174329at2759"/>
<dbReference type="SUPFAM" id="SSF56672">
    <property type="entry name" value="DNA/RNA polymerases"/>
    <property type="match status" value="1"/>
</dbReference>
<dbReference type="FunFam" id="1.10.340.70:FF:000001">
    <property type="entry name" value="Retrovirus-related Pol polyprotein from transposon gypsy-like Protein"/>
    <property type="match status" value="1"/>
</dbReference>
<keyword evidence="5" id="KW-0255">Endonuclease</keyword>
<dbReference type="Pfam" id="PF01753">
    <property type="entry name" value="zf-MYND"/>
    <property type="match status" value="1"/>
</dbReference>
<reference evidence="13" key="1">
    <citation type="submission" date="2020-04" db="EMBL/GenBank/DDBJ databases">
        <authorList>
            <person name="Alioto T."/>
            <person name="Alioto T."/>
            <person name="Gomez Garrido J."/>
        </authorList>
    </citation>
    <scope>NUCLEOTIDE SEQUENCE</scope>
    <source>
        <strain evidence="13">A484AB</strain>
    </source>
</reference>
<feature type="region of interest" description="Disordered" evidence="11">
    <location>
        <begin position="34"/>
        <end position="56"/>
    </location>
</feature>
<evidence type="ECO:0000256" key="4">
    <source>
        <dbReference type="ARBA" id="ARBA00022723"/>
    </source>
</evidence>
<evidence type="ECO:0000256" key="3">
    <source>
        <dbReference type="ARBA" id="ARBA00022722"/>
    </source>
</evidence>
<dbReference type="SUPFAM" id="SSF50630">
    <property type="entry name" value="Acid proteases"/>
    <property type="match status" value="1"/>
</dbReference>
<dbReference type="Pfam" id="PF17921">
    <property type="entry name" value="Integrase_H2C2"/>
    <property type="match status" value="1"/>
</dbReference>
<dbReference type="InterPro" id="IPR041588">
    <property type="entry name" value="Integrase_H2C2"/>
</dbReference>
<keyword evidence="14" id="KW-1185">Reference proteome</keyword>
<dbReference type="CDD" id="cd09274">
    <property type="entry name" value="RNase_HI_RT_Ty3"/>
    <property type="match status" value="1"/>
</dbReference>
<feature type="region of interest" description="Disordered" evidence="11">
    <location>
        <begin position="297"/>
        <end position="316"/>
    </location>
</feature>